<accession>A0A2R3Z2D5</accession>
<evidence type="ECO:0000313" key="2">
    <source>
        <dbReference type="EMBL" id="AVR44408.1"/>
    </source>
</evidence>
<protein>
    <recommendedName>
        <fullName evidence="4">Lipoprotein</fullName>
    </recommendedName>
</protein>
<keyword evidence="1" id="KW-0732">Signal</keyword>
<keyword evidence="3" id="KW-1185">Reference proteome</keyword>
<dbReference type="EMBL" id="CP028136">
    <property type="protein sequence ID" value="AVR44408.1"/>
    <property type="molecule type" value="Genomic_DNA"/>
</dbReference>
<reference evidence="3" key="1">
    <citation type="submission" date="2018-03" db="EMBL/GenBank/DDBJ databases">
        <title>Gramella fulva sp. nov., isolated from a dry surface of tidal flat.</title>
        <authorList>
            <person name="Hwang S.H."/>
            <person name="Hwang W.M."/>
            <person name="Kang K."/>
            <person name="Ahn T.-Y."/>
        </authorList>
    </citation>
    <scope>NUCLEOTIDE SEQUENCE [LARGE SCALE GENOMIC DNA]</scope>
    <source>
        <strain evidence="3">SH35</strain>
    </source>
</reference>
<name>A0A2R3Z2D5_9FLAO</name>
<dbReference type="KEGG" id="grs:C7S20_03565"/>
<feature type="chain" id="PRO_5015353061" description="Lipoprotein" evidence="1">
    <location>
        <begin position="22"/>
        <end position="59"/>
    </location>
</feature>
<dbReference type="AlphaFoldDB" id="A0A2R3Z2D5"/>
<proteinExistence type="predicted"/>
<evidence type="ECO:0000313" key="3">
    <source>
        <dbReference type="Proteomes" id="UP000241507"/>
    </source>
</evidence>
<sequence length="59" mass="6789">MKNYKSLIFSFLFIALSLVSACKNNSENDDREAMEKTQNDPRDVVEIKAIDYAFQCLIP</sequence>
<feature type="signal peptide" evidence="1">
    <location>
        <begin position="1"/>
        <end position="21"/>
    </location>
</feature>
<gene>
    <name evidence="2" type="ORF">C7S20_03565</name>
</gene>
<dbReference type="Proteomes" id="UP000241507">
    <property type="component" value="Chromosome"/>
</dbReference>
<dbReference type="PROSITE" id="PS51257">
    <property type="entry name" value="PROKAR_LIPOPROTEIN"/>
    <property type="match status" value="1"/>
</dbReference>
<evidence type="ECO:0000256" key="1">
    <source>
        <dbReference type="SAM" id="SignalP"/>
    </source>
</evidence>
<organism evidence="2 3">
    <name type="scientific">Christiangramia fulva</name>
    <dbReference type="NCBI Taxonomy" id="2126553"/>
    <lineage>
        <taxon>Bacteria</taxon>
        <taxon>Pseudomonadati</taxon>
        <taxon>Bacteroidota</taxon>
        <taxon>Flavobacteriia</taxon>
        <taxon>Flavobacteriales</taxon>
        <taxon>Flavobacteriaceae</taxon>
        <taxon>Christiangramia</taxon>
    </lineage>
</organism>
<dbReference type="RefSeq" id="WP_107011186.1">
    <property type="nucleotide sequence ID" value="NZ_CP028136.1"/>
</dbReference>
<evidence type="ECO:0008006" key="4">
    <source>
        <dbReference type="Google" id="ProtNLM"/>
    </source>
</evidence>